<accession>A0A1C2EDE8</accession>
<dbReference type="SUPFAM" id="SSF103025">
    <property type="entry name" value="Folate-binding domain"/>
    <property type="match status" value="1"/>
</dbReference>
<dbReference type="Proteomes" id="UP000094412">
    <property type="component" value="Unassembled WGS sequence"/>
</dbReference>
<organism evidence="1 2">
    <name type="scientific">Mesorhizobium hungaricum</name>
    <dbReference type="NCBI Taxonomy" id="1566387"/>
    <lineage>
        <taxon>Bacteria</taxon>
        <taxon>Pseudomonadati</taxon>
        <taxon>Pseudomonadota</taxon>
        <taxon>Alphaproteobacteria</taxon>
        <taxon>Hyphomicrobiales</taxon>
        <taxon>Phyllobacteriaceae</taxon>
        <taxon>Mesorhizobium</taxon>
    </lineage>
</organism>
<sequence length="185" mass="19434">MSSEISSLNPGVVIETKAAQLSVSPTEGRLSLRARGNAVAALSAALGLALPDRIGRRAAVGEIEAIRLGPDEWTIHAPTRDAARLTAACTALAAAHPHSLVDISGREVTLLAEGPKAAELLTLGCPRDIATIPSGEGRRTLFDGATVVLWRDAADRFRIDVWNSFASHIAQLLETGCRELAAELA</sequence>
<dbReference type="STRING" id="1566387.QV13_01380"/>
<proteinExistence type="predicted"/>
<name>A0A1C2EDE8_9HYPH</name>
<dbReference type="Gene3D" id="3.30.1360.120">
    <property type="entry name" value="Probable tRNA modification gtpase trme, domain 1"/>
    <property type="match status" value="1"/>
</dbReference>
<dbReference type="GO" id="GO:0008115">
    <property type="term" value="F:sarcosine oxidase activity"/>
    <property type="evidence" value="ECO:0007669"/>
    <property type="project" value="InterPro"/>
</dbReference>
<gene>
    <name evidence="1" type="ORF">QV13_01380</name>
</gene>
<dbReference type="RefSeq" id="WP_065996699.1">
    <property type="nucleotide sequence ID" value="NZ_MDEO01000019.1"/>
</dbReference>
<dbReference type="InterPro" id="IPR006280">
    <property type="entry name" value="SoxG_het"/>
</dbReference>
<dbReference type="InterPro" id="IPR027266">
    <property type="entry name" value="TrmE/GcvT-like"/>
</dbReference>
<dbReference type="AlphaFoldDB" id="A0A1C2EDE8"/>
<evidence type="ECO:0000313" key="1">
    <source>
        <dbReference type="EMBL" id="OCX24983.1"/>
    </source>
</evidence>
<dbReference type="GO" id="GO:1901053">
    <property type="term" value="P:sarcosine catabolic process"/>
    <property type="evidence" value="ECO:0007669"/>
    <property type="project" value="InterPro"/>
</dbReference>
<dbReference type="Gene3D" id="3.30.70.1520">
    <property type="entry name" value="Heterotetrameric sarcosine oxidase"/>
    <property type="match status" value="1"/>
</dbReference>
<dbReference type="Pfam" id="PF04268">
    <property type="entry name" value="SoxG"/>
    <property type="match status" value="1"/>
</dbReference>
<dbReference type="NCBIfam" id="TIGR01375">
    <property type="entry name" value="soxG"/>
    <property type="match status" value="1"/>
</dbReference>
<dbReference type="InterPro" id="IPR007375">
    <property type="entry name" value="SoxG"/>
</dbReference>
<keyword evidence="2" id="KW-1185">Reference proteome</keyword>
<evidence type="ECO:0000313" key="2">
    <source>
        <dbReference type="Proteomes" id="UP000094412"/>
    </source>
</evidence>
<comment type="caution">
    <text evidence="1">The sequence shown here is derived from an EMBL/GenBank/DDBJ whole genome shotgun (WGS) entry which is preliminary data.</text>
</comment>
<dbReference type="EMBL" id="MDEO01000019">
    <property type="protein sequence ID" value="OCX24983.1"/>
    <property type="molecule type" value="Genomic_DNA"/>
</dbReference>
<protein>
    <submittedName>
        <fullName evidence="1">Sarcosine oxidase subunit gamma</fullName>
    </submittedName>
</protein>
<reference evidence="1 2" key="1">
    <citation type="submission" date="2016-08" db="EMBL/GenBank/DDBJ databases">
        <title>Whole genome sequence of Mesorhizobium sp. strain UASWS1009 isolated from industrial sewage.</title>
        <authorList>
            <person name="Crovadore J."/>
            <person name="Calmin G."/>
            <person name="Chablais R."/>
            <person name="Cochard B."/>
            <person name="Lefort F."/>
        </authorList>
    </citation>
    <scope>NUCLEOTIDE SEQUENCE [LARGE SCALE GENOMIC DNA]</scope>
    <source>
        <strain evidence="1 2">UASWS1009</strain>
    </source>
</reference>
<dbReference type="OrthoDB" id="9814782at2"/>